<dbReference type="InterPro" id="IPR050999">
    <property type="entry name" value="ADP-ribosyltransferase_ARG"/>
</dbReference>
<evidence type="ECO:0000256" key="8">
    <source>
        <dbReference type="ARBA" id="ARBA00023026"/>
    </source>
</evidence>
<dbReference type="PROSITE" id="PS51996">
    <property type="entry name" value="TR_MART"/>
    <property type="match status" value="1"/>
</dbReference>
<evidence type="ECO:0000256" key="3">
    <source>
        <dbReference type="ARBA" id="ARBA00022525"/>
    </source>
</evidence>
<keyword evidence="3" id="KW-0964">Secreted</keyword>
<keyword evidence="10" id="KW-0521">NADP</keyword>
<evidence type="ECO:0000256" key="5">
    <source>
        <dbReference type="ARBA" id="ARBA00022676"/>
    </source>
</evidence>
<name>A0A816W6Q5_9BILA</name>
<keyword evidence="10" id="KW-0520">NAD</keyword>
<evidence type="ECO:0000313" key="11">
    <source>
        <dbReference type="EMBL" id="CAF2121874.1"/>
    </source>
</evidence>
<organism evidence="11 12">
    <name type="scientific">Rotaria magnacalcarata</name>
    <dbReference type="NCBI Taxonomy" id="392030"/>
    <lineage>
        <taxon>Eukaryota</taxon>
        <taxon>Metazoa</taxon>
        <taxon>Spiralia</taxon>
        <taxon>Gnathifera</taxon>
        <taxon>Rotifera</taxon>
        <taxon>Eurotatoria</taxon>
        <taxon>Bdelloidea</taxon>
        <taxon>Philodinida</taxon>
        <taxon>Philodinidae</taxon>
        <taxon>Rotaria</taxon>
    </lineage>
</organism>
<evidence type="ECO:0000256" key="4">
    <source>
        <dbReference type="ARBA" id="ARBA00022656"/>
    </source>
</evidence>
<dbReference type="GO" id="GO:0003950">
    <property type="term" value="F:NAD+ poly-ADP-ribosyltransferase activity"/>
    <property type="evidence" value="ECO:0007669"/>
    <property type="project" value="TreeGrafter"/>
</dbReference>
<gene>
    <name evidence="11" type="ORF">XDN619_LOCUS22870</name>
</gene>
<dbReference type="GO" id="GO:0005576">
    <property type="term" value="C:extracellular region"/>
    <property type="evidence" value="ECO:0007669"/>
    <property type="project" value="UniProtKB-SubCell"/>
</dbReference>
<evidence type="ECO:0000256" key="6">
    <source>
        <dbReference type="ARBA" id="ARBA00022679"/>
    </source>
</evidence>
<dbReference type="AlphaFoldDB" id="A0A816W6Q5"/>
<dbReference type="GO" id="GO:0106274">
    <property type="term" value="F:NAD+-protein-arginine ADP-ribosyltransferase activity"/>
    <property type="evidence" value="ECO:0007669"/>
    <property type="project" value="UniProtKB-EC"/>
</dbReference>
<dbReference type="EMBL" id="CAJNRG010010387">
    <property type="protein sequence ID" value="CAF2121874.1"/>
    <property type="molecule type" value="Genomic_DNA"/>
</dbReference>
<feature type="non-terminal residue" evidence="11">
    <location>
        <position position="1"/>
    </location>
</feature>
<dbReference type="InterPro" id="IPR000768">
    <property type="entry name" value="ART"/>
</dbReference>
<comment type="catalytic activity">
    <reaction evidence="9 10">
        <text>L-arginyl-[protein] + NAD(+) = N(omega)-(ADP-D-ribosyl)-L-arginyl-[protein] + nicotinamide + H(+)</text>
        <dbReference type="Rhea" id="RHEA:19149"/>
        <dbReference type="Rhea" id="RHEA-COMP:10532"/>
        <dbReference type="Rhea" id="RHEA-COMP:15087"/>
        <dbReference type="ChEBI" id="CHEBI:15378"/>
        <dbReference type="ChEBI" id="CHEBI:17154"/>
        <dbReference type="ChEBI" id="CHEBI:29965"/>
        <dbReference type="ChEBI" id="CHEBI:57540"/>
        <dbReference type="ChEBI" id="CHEBI:142554"/>
        <dbReference type="EC" id="2.4.2.31"/>
    </reaction>
</comment>
<dbReference type="GO" id="GO:0016779">
    <property type="term" value="F:nucleotidyltransferase activity"/>
    <property type="evidence" value="ECO:0007669"/>
    <property type="project" value="UniProtKB-KW"/>
</dbReference>
<comment type="caution">
    <text evidence="11">The sequence shown here is derived from an EMBL/GenBank/DDBJ whole genome shotgun (WGS) entry which is preliminary data.</text>
</comment>
<comment type="subcellular location">
    <subcellularLocation>
        <location evidence="1">Secreted</location>
    </subcellularLocation>
</comment>
<comment type="similarity">
    <text evidence="2 10">Belongs to the Arg-specific ADP-ribosyltransferase family.</text>
</comment>
<sequence>MATAGGGEEATIQRRLRFSDVVQESLEILAPIGGYSKVPLVSLEEAVKPLVPILPDVQSHAYAAKLKCEKPADNLTQDESASIMLYTMGWEPRDECLYVVLNDTLRAKNRQQKLPFWYLYLRLFLNALFRLPLLSTVAYRGIKLDLKNRYIEGETIVWWGFSSCTTSMCVLQSDLFLGKTGIRTMFSLKCKSARDIRKHSFFPTEDEVLLMAAAQFKIVSSLDQGDLHMIQLEETTPPFPLLQPVPVVGSLPIHSNPSDDSLTTSSKEKQKIHLTKSQIDTHEVAAGTNSHLEINSVTVAMSTVKLSDATEKGPTIEDITRQLRDDLKLLYTLDEFTMPRCFFILPAKECEVSSTKDVKNWLPIHYKLYFLCECSHEPTRMHVAPRGGYSIKNSKQFFQRYESYLKPTTKIAQILLSAGNLAIPQLENVSFANNNTVPLEMNTPEYRQNMEHRLKFIDTFMNQIDGKPTSWRGTDLREIQAYLELVDDEHSLGNLHRVFTDEGYVRWVCQEHYNEISFNDNMNSYINDFKVMGGKFDQKTKEAVVIGVNVTERNAKMICGALTKGFNIVKLVFQDCSFYEDYLKTLLDTVINRSSILCLSMTTVAVTNFFGGIKYTCKNMITEFKNQSLKVRLNGTHNGNTSILGLILLRNKIHRTLNISACDFLGHESDLQRCFESNRTVTELIVQYFTNIAILNTILNLKTN</sequence>
<accession>A0A816W6Q5</accession>
<keyword evidence="8" id="KW-0843">Virulence</keyword>
<dbReference type="PANTHER" id="PTHR10339">
    <property type="entry name" value="ADP-RIBOSYLTRANSFERASE"/>
    <property type="match status" value="1"/>
</dbReference>
<reference evidence="11" key="1">
    <citation type="submission" date="2021-02" db="EMBL/GenBank/DDBJ databases">
        <authorList>
            <person name="Nowell W R."/>
        </authorList>
    </citation>
    <scope>NUCLEOTIDE SEQUENCE</scope>
</reference>
<evidence type="ECO:0000256" key="1">
    <source>
        <dbReference type="ARBA" id="ARBA00004613"/>
    </source>
</evidence>
<dbReference type="EC" id="2.4.2.31" evidence="10"/>
<protein>
    <recommendedName>
        <fullName evidence="10">NAD(P)(+)--arginine ADP-ribosyltransferase</fullName>
        <ecNumber evidence="10">2.4.2.31</ecNumber>
    </recommendedName>
    <alternativeName>
        <fullName evidence="10">Mono(ADP-ribosyl)transferase</fullName>
    </alternativeName>
</protein>
<keyword evidence="4" id="KW-0800">Toxin</keyword>
<dbReference type="GO" id="GO:0090729">
    <property type="term" value="F:toxin activity"/>
    <property type="evidence" value="ECO:0007669"/>
    <property type="project" value="UniProtKB-KW"/>
</dbReference>
<evidence type="ECO:0000256" key="10">
    <source>
        <dbReference type="RuleBase" id="RU361228"/>
    </source>
</evidence>
<evidence type="ECO:0000313" key="12">
    <source>
        <dbReference type="Proteomes" id="UP000663887"/>
    </source>
</evidence>
<keyword evidence="7" id="KW-0548">Nucleotidyltransferase</keyword>
<dbReference type="Gene3D" id="3.90.176.10">
    <property type="entry name" value="Toxin ADP-ribosyltransferase, Chain A, domain 1"/>
    <property type="match status" value="1"/>
</dbReference>
<dbReference type="PANTHER" id="PTHR10339:SF25">
    <property type="entry name" value="SECRETED EXOENZYME S"/>
    <property type="match status" value="1"/>
</dbReference>
<evidence type="ECO:0000256" key="2">
    <source>
        <dbReference type="ARBA" id="ARBA00009558"/>
    </source>
</evidence>
<evidence type="ECO:0000256" key="7">
    <source>
        <dbReference type="ARBA" id="ARBA00022695"/>
    </source>
</evidence>
<evidence type="ECO:0000256" key="9">
    <source>
        <dbReference type="ARBA" id="ARBA00047597"/>
    </source>
</evidence>
<proteinExistence type="inferred from homology"/>
<keyword evidence="6 10" id="KW-0808">Transferase</keyword>
<dbReference type="Proteomes" id="UP000663887">
    <property type="component" value="Unassembled WGS sequence"/>
</dbReference>
<keyword evidence="5 10" id="KW-0328">Glycosyltransferase</keyword>
<dbReference type="Pfam" id="PF01129">
    <property type="entry name" value="ART"/>
    <property type="match status" value="1"/>
</dbReference>
<dbReference type="SUPFAM" id="SSF56399">
    <property type="entry name" value="ADP-ribosylation"/>
    <property type="match status" value="1"/>
</dbReference>